<evidence type="ECO:0000256" key="1">
    <source>
        <dbReference type="SAM" id="SignalP"/>
    </source>
</evidence>
<keyword evidence="3" id="KW-1185">Reference proteome</keyword>
<sequence>MKPLSGLLLIILLLCTIAPESANAQNYYFTVKSLKYEAFARELHFPVFYSDSTRALPTTKINQLLQLSELEMLKGYQTKTIFERVNYNNGTIYGGKTDLTYTIYTNNSKVLSLGFNEASSGMTTASWLRYYNFNPGNGDLVQLPDLFTPAGFKQFKRQAIKKSVSAFKKQIHDAGEQDSVWQEVIDDLNNDIADDFYIKGHSIILDGENRLSKRQKGWDMEIQFNLPTFSKYLSDYGKCVFGLKSGPVAQYKSKSLHQLFTGKIDKSAILFVLWPEEKTCEGIYCYQKYGRGITVRGDFVNGQINVEEESDGLKTKPHIIGRVTADSIIATWAKTKTSRPLPFVVYRK</sequence>
<dbReference type="EMBL" id="CP042437">
    <property type="protein sequence ID" value="QEC76506.1"/>
    <property type="molecule type" value="Genomic_DNA"/>
</dbReference>
<dbReference type="KEGG" id="mgk:FSB76_11315"/>
<gene>
    <name evidence="2" type="ORF">FSB76_11315</name>
</gene>
<dbReference type="RefSeq" id="WP_147053679.1">
    <property type="nucleotide sequence ID" value="NZ_CP042437.1"/>
</dbReference>
<evidence type="ECO:0000313" key="2">
    <source>
        <dbReference type="EMBL" id="QEC76506.1"/>
    </source>
</evidence>
<proteinExistence type="predicted"/>
<keyword evidence="1" id="KW-0732">Signal</keyword>
<feature type="signal peptide" evidence="1">
    <location>
        <begin position="1"/>
        <end position="24"/>
    </location>
</feature>
<reference evidence="2 3" key="1">
    <citation type="journal article" date="2013" name="J. Microbiol.">
        <title>Mucilaginibacter ginsenosidivorax sp. nov., with ginsenoside converting activity isolated from sediment.</title>
        <authorList>
            <person name="Kim J.K."/>
            <person name="Choi T.E."/>
            <person name="Liu Q.M."/>
            <person name="Park H.Y."/>
            <person name="Yi T.H."/>
            <person name="Yoon M.H."/>
            <person name="Kim S.C."/>
            <person name="Im W.T."/>
        </authorList>
    </citation>
    <scope>NUCLEOTIDE SEQUENCE [LARGE SCALE GENOMIC DNA]</scope>
    <source>
        <strain evidence="2 3">KHI28</strain>
    </source>
</reference>
<protein>
    <recommendedName>
        <fullName evidence="4">DUF3298 domain-containing protein</fullName>
    </recommendedName>
</protein>
<evidence type="ECO:0000313" key="3">
    <source>
        <dbReference type="Proteomes" id="UP000321362"/>
    </source>
</evidence>
<dbReference type="AlphaFoldDB" id="A0A5B8W114"/>
<feature type="chain" id="PRO_5022989820" description="DUF3298 domain-containing protein" evidence="1">
    <location>
        <begin position="25"/>
        <end position="348"/>
    </location>
</feature>
<dbReference type="OrthoDB" id="9127154at2"/>
<organism evidence="2 3">
    <name type="scientific">Mucilaginibacter ginsenosidivorax</name>
    <dbReference type="NCBI Taxonomy" id="862126"/>
    <lineage>
        <taxon>Bacteria</taxon>
        <taxon>Pseudomonadati</taxon>
        <taxon>Bacteroidota</taxon>
        <taxon>Sphingobacteriia</taxon>
        <taxon>Sphingobacteriales</taxon>
        <taxon>Sphingobacteriaceae</taxon>
        <taxon>Mucilaginibacter</taxon>
    </lineage>
</organism>
<accession>A0A5B8W114</accession>
<dbReference type="Proteomes" id="UP000321362">
    <property type="component" value="Chromosome"/>
</dbReference>
<evidence type="ECO:0008006" key="4">
    <source>
        <dbReference type="Google" id="ProtNLM"/>
    </source>
</evidence>
<name>A0A5B8W114_9SPHI</name>